<proteinExistence type="predicted"/>
<feature type="transmembrane region" description="Helical" evidence="6">
    <location>
        <begin position="96"/>
        <end position="121"/>
    </location>
</feature>
<dbReference type="GO" id="GO:0006890">
    <property type="term" value="P:retrograde vesicle-mediated transport, Golgi to endoplasmic reticulum"/>
    <property type="evidence" value="ECO:0007669"/>
    <property type="project" value="InterPro"/>
</dbReference>
<reference evidence="7" key="1">
    <citation type="submission" date="2021-03" db="EMBL/GenBank/DDBJ databases">
        <authorList>
            <person name="Tagirdzhanova G."/>
        </authorList>
    </citation>
    <scope>NUCLEOTIDE SEQUENCE</scope>
</reference>
<keyword evidence="4 6" id="KW-0472">Membrane</keyword>
<gene>
    <name evidence="7" type="ORF">ALECFALPRED_002767</name>
</gene>
<dbReference type="Pfam" id="PF08551">
    <property type="entry name" value="DUF1751"/>
    <property type="match status" value="1"/>
</dbReference>
<evidence type="ECO:0000256" key="6">
    <source>
        <dbReference type="SAM" id="Phobius"/>
    </source>
</evidence>
<keyword evidence="2 6" id="KW-0812">Transmembrane</keyword>
<feature type="transmembrane region" description="Helical" evidence="6">
    <location>
        <begin position="59"/>
        <end position="84"/>
    </location>
</feature>
<accession>A0A8H3FNU8</accession>
<dbReference type="GO" id="GO:0016020">
    <property type="term" value="C:membrane"/>
    <property type="evidence" value="ECO:0007669"/>
    <property type="project" value="UniProtKB-SubCell"/>
</dbReference>
<dbReference type="InterPro" id="IPR035952">
    <property type="entry name" value="Rhomboid-like_sf"/>
</dbReference>
<dbReference type="AlphaFoldDB" id="A0A8H3FNU8"/>
<feature type="region of interest" description="Disordered" evidence="5">
    <location>
        <begin position="272"/>
        <end position="356"/>
    </location>
</feature>
<dbReference type="PANTHER" id="PTHR13377:SF3">
    <property type="entry name" value="TRANSMEMBRANE PROTEIN 115"/>
    <property type="match status" value="1"/>
</dbReference>
<dbReference type="PANTHER" id="PTHR13377">
    <property type="entry name" value="PLACENTAL PROTEIN 6"/>
    <property type="match status" value="1"/>
</dbReference>
<evidence type="ECO:0008006" key="9">
    <source>
        <dbReference type="Google" id="ProtNLM"/>
    </source>
</evidence>
<dbReference type="FunFam" id="1.20.1540.10:FF:000004">
    <property type="entry name" value="Transmembrane protein 115"/>
    <property type="match status" value="1"/>
</dbReference>
<feature type="transmembrane region" description="Helical" evidence="6">
    <location>
        <begin position="190"/>
        <end position="207"/>
    </location>
</feature>
<feature type="compositionally biased region" description="Basic and acidic residues" evidence="5">
    <location>
        <begin position="299"/>
        <end position="308"/>
    </location>
</feature>
<sequence length="356" mass="38746">MQMQMQMQMRINIPPLTRVLLALLLAISITHQITRYLFGGLDPELLALIPQWSLFYPWVYFTATFAEQNVITLLIAAATVLYGGKYLERAWGSTEFGKFVLLVTVLPNFVATLVYVLWFAITRDDSRALAFIQGSVALQGAFLVAFKQLVPEHTVTILKGIIRVRVKHFPAIFLAANTISGLVIGTDTALVLGWAGFFTSWTYLRFYKKQVELSGASTGGPTMKGDASETFAFAYFWPDVVQSPIAAVADGVYNALVTIRVITPFSAEEVETSNVQATVRGEGGLPSLLNQGGSRGGGGKREEAERRRALALKALDQRLHAATANKQQPAAAPPPAPIGQEVPTSNTEPPAESDQS</sequence>
<dbReference type="EMBL" id="CAJPDR010000190">
    <property type="protein sequence ID" value="CAF9924456.1"/>
    <property type="molecule type" value="Genomic_DNA"/>
</dbReference>
<dbReference type="OrthoDB" id="73612at2759"/>
<evidence type="ECO:0000256" key="2">
    <source>
        <dbReference type="ARBA" id="ARBA00022692"/>
    </source>
</evidence>
<evidence type="ECO:0000256" key="5">
    <source>
        <dbReference type="SAM" id="MobiDB-lite"/>
    </source>
</evidence>
<keyword evidence="3 6" id="KW-1133">Transmembrane helix</keyword>
<evidence type="ECO:0000313" key="8">
    <source>
        <dbReference type="Proteomes" id="UP000664203"/>
    </source>
</evidence>
<dbReference type="Proteomes" id="UP000664203">
    <property type="component" value="Unassembled WGS sequence"/>
</dbReference>
<evidence type="ECO:0000313" key="7">
    <source>
        <dbReference type="EMBL" id="CAF9924456.1"/>
    </source>
</evidence>
<dbReference type="SUPFAM" id="SSF144091">
    <property type="entry name" value="Rhomboid-like"/>
    <property type="match status" value="1"/>
</dbReference>
<dbReference type="SMART" id="SM01160">
    <property type="entry name" value="DUF1751"/>
    <property type="match status" value="1"/>
</dbReference>
<keyword evidence="8" id="KW-1185">Reference proteome</keyword>
<dbReference type="InterPro" id="IPR013861">
    <property type="entry name" value="TMEM115/Pdh1/Rbl19"/>
</dbReference>
<name>A0A8H3FNU8_9LECA</name>
<organism evidence="7 8">
    <name type="scientific">Alectoria fallacina</name>
    <dbReference type="NCBI Taxonomy" id="1903189"/>
    <lineage>
        <taxon>Eukaryota</taxon>
        <taxon>Fungi</taxon>
        <taxon>Dikarya</taxon>
        <taxon>Ascomycota</taxon>
        <taxon>Pezizomycotina</taxon>
        <taxon>Lecanoromycetes</taxon>
        <taxon>OSLEUM clade</taxon>
        <taxon>Lecanoromycetidae</taxon>
        <taxon>Lecanorales</taxon>
        <taxon>Lecanorineae</taxon>
        <taxon>Parmeliaceae</taxon>
        <taxon>Alectoria</taxon>
    </lineage>
</organism>
<evidence type="ECO:0000256" key="3">
    <source>
        <dbReference type="ARBA" id="ARBA00022989"/>
    </source>
</evidence>
<protein>
    <recommendedName>
        <fullName evidence="9">Rhomboid family protein</fullName>
    </recommendedName>
</protein>
<comment type="subcellular location">
    <subcellularLocation>
        <location evidence="1">Membrane</location>
        <topology evidence="1">Multi-pass membrane protein</topology>
    </subcellularLocation>
</comment>
<comment type="caution">
    <text evidence="7">The sequence shown here is derived from an EMBL/GenBank/DDBJ whole genome shotgun (WGS) entry which is preliminary data.</text>
</comment>
<evidence type="ECO:0000256" key="4">
    <source>
        <dbReference type="ARBA" id="ARBA00023136"/>
    </source>
</evidence>
<dbReference type="GO" id="GO:0005794">
    <property type="term" value="C:Golgi apparatus"/>
    <property type="evidence" value="ECO:0007669"/>
    <property type="project" value="TreeGrafter"/>
</dbReference>
<feature type="compositionally biased region" description="Polar residues" evidence="5">
    <location>
        <begin position="342"/>
        <end position="356"/>
    </location>
</feature>
<evidence type="ECO:0000256" key="1">
    <source>
        <dbReference type="ARBA" id="ARBA00004141"/>
    </source>
</evidence>
<dbReference type="Gene3D" id="1.20.1540.10">
    <property type="entry name" value="Rhomboid-like"/>
    <property type="match status" value="1"/>
</dbReference>